<gene>
    <name evidence="2" type="ORF">GCM10011503_20730</name>
</gene>
<keyword evidence="3" id="KW-1185">Reference proteome</keyword>
<organism evidence="2 3">
    <name type="scientific">Henriciella pelagia</name>
    <dbReference type="NCBI Taxonomy" id="1977912"/>
    <lineage>
        <taxon>Bacteria</taxon>
        <taxon>Pseudomonadati</taxon>
        <taxon>Pseudomonadota</taxon>
        <taxon>Alphaproteobacteria</taxon>
        <taxon>Hyphomonadales</taxon>
        <taxon>Hyphomonadaceae</taxon>
        <taxon>Henriciella</taxon>
    </lineage>
</organism>
<evidence type="ECO:0000259" key="1">
    <source>
        <dbReference type="Pfam" id="PF13449"/>
    </source>
</evidence>
<dbReference type="PIRSF" id="PIRSF031900">
    <property type="entry name" value="UCP031900"/>
    <property type="match status" value="1"/>
</dbReference>
<feature type="domain" description="Phytase-like" evidence="1">
    <location>
        <begin position="104"/>
        <end position="342"/>
    </location>
</feature>
<dbReference type="RefSeq" id="WP_084392202.1">
    <property type="nucleotide sequence ID" value="NZ_BMKF01000002.1"/>
</dbReference>
<dbReference type="InterPro" id="IPR014567">
    <property type="entry name" value="UCP031900"/>
</dbReference>
<dbReference type="Pfam" id="PF13449">
    <property type="entry name" value="Phytase-like"/>
    <property type="match status" value="1"/>
</dbReference>
<protein>
    <recommendedName>
        <fullName evidence="1">Phytase-like domain-containing protein</fullName>
    </recommendedName>
</protein>
<sequence>MNVGEGWTMQTPRWIFGALLLAAACRASSPDPAISLENAALWSFSDRLSALQTQSCPNGDQRGFEISTLIDVEPVALGDAEDVAEALKGLEFRGGWALSSAVASFGGLSGLDVLPDGDLLAVSDSGAFVRIGFDQAGLQPTGQASIAFMQDANGDIVSGKEDADAEGLAYRDGVALVSFERNHRVLAFNYGLCGANARGIKVADIGSRPQTLGQSIRGNAGAEALALDGDKLSVGLETVINGKGPVATISERGDALFARDSWLETSGVPLVGMDTSPAGLFSLQRAYNPLTGNTIYVRQSDEAGTRVLARLQKPLTVDNFEGIAVDTSAGPTRIFLIADDNFSKDQQTLLFVFELKS</sequence>
<evidence type="ECO:0000313" key="3">
    <source>
        <dbReference type="Proteomes" id="UP000628854"/>
    </source>
</evidence>
<reference evidence="3" key="1">
    <citation type="journal article" date="2019" name="Int. J. Syst. Evol. Microbiol.">
        <title>The Global Catalogue of Microorganisms (GCM) 10K type strain sequencing project: providing services to taxonomists for standard genome sequencing and annotation.</title>
        <authorList>
            <consortium name="The Broad Institute Genomics Platform"/>
            <consortium name="The Broad Institute Genome Sequencing Center for Infectious Disease"/>
            <person name="Wu L."/>
            <person name="Ma J."/>
        </authorList>
    </citation>
    <scope>NUCLEOTIDE SEQUENCE [LARGE SCALE GENOMIC DNA]</scope>
    <source>
        <strain evidence="3">CGMCC 1.15928</strain>
    </source>
</reference>
<name>A0ABQ1JLB1_9PROT</name>
<dbReference type="InterPro" id="IPR027372">
    <property type="entry name" value="Phytase-like_dom"/>
</dbReference>
<accession>A0ABQ1JLB1</accession>
<evidence type="ECO:0000313" key="2">
    <source>
        <dbReference type="EMBL" id="GGB71929.1"/>
    </source>
</evidence>
<proteinExistence type="predicted"/>
<comment type="caution">
    <text evidence="2">The sequence shown here is derived from an EMBL/GenBank/DDBJ whole genome shotgun (WGS) entry which is preliminary data.</text>
</comment>
<dbReference type="EMBL" id="BMKF01000002">
    <property type="protein sequence ID" value="GGB71929.1"/>
    <property type="molecule type" value="Genomic_DNA"/>
</dbReference>
<dbReference type="Proteomes" id="UP000628854">
    <property type="component" value="Unassembled WGS sequence"/>
</dbReference>